<feature type="transmembrane region" description="Helical" evidence="6">
    <location>
        <begin position="45"/>
        <end position="64"/>
    </location>
</feature>
<dbReference type="Proteomes" id="UP001296943">
    <property type="component" value="Unassembled WGS sequence"/>
</dbReference>
<dbReference type="PANTHER" id="PTHR20855:SF129">
    <property type="entry name" value="HEMOLYSIN-3 HOMOLOG"/>
    <property type="match status" value="1"/>
</dbReference>
<comment type="subcellular location">
    <subcellularLocation>
        <location evidence="1">Endomembrane system</location>
        <topology evidence="1">Multi-pass membrane protein</topology>
    </subcellularLocation>
</comment>
<keyword evidence="8" id="KW-1185">Reference proteome</keyword>
<protein>
    <submittedName>
        <fullName evidence="7">Hemolysin III</fullName>
    </submittedName>
</protein>
<evidence type="ECO:0000256" key="4">
    <source>
        <dbReference type="ARBA" id="ARBA00022989"/>
    </source>
</evidence>
<dbReference type="Pfam" id="PF03006">
    <property type="entry name" value="HlyIII"/>
    <property type="match status" value="1"/>
</dbReference>
<accession>A0ABS2N5C8</accession>
<dbReference type="InterPro" id="IPR005744">
    <property type="entry name" value="Hy-lIII"/>
</dbReference>
<comment type="caution">
    <text evidence="7">The sequence shown here is derived from an EMBL/GenBank/DDBJ whole genome shotgun (WGS) entry which is preliminary data.</text>
</comment>
<feature type="transmembrane region" description="Helical" evidence="6">
    <location>
        <begin position="193"/>
        <end position="211"/>
    </location>
</feature>
<evidence type="ECO:0000313" key="7">
    <source>
        <dbReference type="EMBL" id="MBM7573340.1"/>
    </source>
</evidence>
<sequence>MSKHTCTKQEEVVNAITHGIGAILSIVAIAVLIKEANTNANFWQFLSVTVYGITMFMMFMSSTIMHSLPEGKTRDFFHMLDHSSIFLFIAGTYTPIALFLIEGSFGWMILTFVWTVACLGIIFKIIFLKRYMVLTTLIYISFGWFIVFAWEPITSEMASQGILLLVYGGLSYSIGTVFFLWKSLPYSHAIWHLFVLVGSALHFLTVLNYVIQV</sequence>
<feature type="transmembrane region" description="Helical" evidence="6">
    <location>
        <begin position="131"/>
        <end position="150"/>
    </location>
</feature>
<dbReference type="InterPro" id="IPR004254">
    <property type="entry name" value="AdipoR/HlyIII-related"/>
</dbReference>
<evidence type="ECO:0000256" key="1">
    <source>
        <dbReference type="ARBA" id="ARBA00004127"/>
    </source>
</evidence>
<keyword evidence="5 6" id="KW-0472">Membrane</keyword>
<gene>
    <name evidence="7" type="ORF">JOC48_003902</name>
</gene>
<name>A0ABS2N5C8_9BACI</name>
<evidence type="ECO:0000256" key="3">
    <source>
        <dbReference type="ARBA" id="ARBA00022692"/>
    </source>
</evidence>
<evidence type="ECO:0000256" key="6">
    <source>
        <dbReference type="SAM" id="Phobius"/>
    </source>
</evidence>
<feature type="transmembrane region" description="Helical" evidence="6">
    <location>
        <begin position="85"/>
        <end position="101"/>
    </location>
</feature>
<evidence type="ECO:0000256" key="2">
    <source>
        <dbReference type="ARBA" id="ARBA00008488"/>
    </source>
</evidence>
<feature type="transmembrane region" description="Helical" evidence="6">
    <location>
        <begin position="162"/>
        <end position="181"/>
    </location>
</feature>
<dbReference type="EMBL" id="JAFBDR010000031">
    <property type="protein sequence ID" value="MBM7573340.1"/>
    <property type="molecule type" value="Genomic_DNA"/>
</dbReference>
<dbReference type="PANTHER" id="PTHR20855">
    <property type="entry name" value="ADIPOR/PROGESTIN RECEPTOR-RELATED"/>
    <property type="match status" value="1"/>
</dbReference>
<organism evidence="7 8">
    <name type="scientific">Aquibacillus albus</name>
    <dbReference type="NCBI Taxonomy" id="1168171"/>
    <lineage>
        <taxon>Bacteria</taxon>
        <taxon>Bacillati</taxon>
        <taxon>Bacillota</taxon>
        <taxon>Bacilli</taxon>
        <taxon>Bacillales</taxon>
        <taxon>Bacillaceae</taxon>
        <taxon>Aquibacillus</taxon>
    </lineage>
</organism>
<evidence type="ECO:0000313" key="8">
    <source>
        <dbReference type="Proteomes" id="UP001296943"/>
    </source>
</evidence>
<evidence type="ECO:0000256" key="5">
    <source>
        <dbReference type="ARBA" id="ARBA00023136"/>
    </source>
</evidence>
<feature type="transmembrane region" description="Helical" evidence="6">
    <location>
        <begin position="12"/>
        <end position="33"/>
    </location>
</feature>
<dbReference type="NCBIfam" id="TIGR01065">
    <property type="entry name" value="hlyIII"/>
    <property type="match status" value="1"/>
</dbReference>
<reference evidence="7 8" key="1">
    <citation type="submission" date="2021-01" db="EMBL/GenBank/DDBJ databases">
        <title>Genomic Encyclopedia of Type Strains, Phase IV (KMG-IV): sequencing the most valuable type-strain genomes for metagenomic binning, comparative biology and taxonomic classification.</title>
        <authorList>
            <person name="Goeker M."/>
        </authorList>
    </citation>
    <scope>NUCLEOTIDE SEQUENCE [LARGE SCALE GENOMIC DNA]</scope>
    <source>
        <strain evidence="7 8">DSM 23711</strain>
    </source>
</reference>
<dbReference type="RefSeq" id="WP_204501991.1">
    <property type="nucleotide sequence ID" value="NZ_JAFBDR010000031.1"/>
</dbReference>
<keyword evidence="3 6" id="KW-0812">Transmembrane</keyword>
<proteinExistence type="inferred from homology"/>
<feature type="transmembrane region" description="Helical" evidence="6">
    <location>
        <begin position="107"/>
        <end position="126"/>
    </location>
</feature>
<comment type="similarity">
    <text evidence="2">Belongs to the UPF0073 (Hly-III) family.</text>
</comment>
<keyword evidence="4 6" id="KW-1133">Transmembrane helix</keyword>